<organism evidence="3 5">
    <name type="scientific">Acetobacter indonesiensis</name>
    <dbReference type="NCBI Taxonomy" id="104101"/>
    <lineage>
        <taxon>Bacteria</taxon>
        <taxon>Pseudomonadati</taxon>
        <taxon>Pseudomonadota</taxon>
        <taxon>Alphaproteobacteria</taxon>
        <taxon>Acetobacterales</taxon>
        <taxon>Acetobacteraceae</taxon>
        <taxon>Acetobacter</taxon>
    </lineage>
</organism>
<dbReference type="Proteomes" id="UP000032673">
    <property type="component" value="Unassembled WGS sequence"/>
</dbReference>
<evidence type="ECO:0000313" key="3">
    <source>
        <dbReference type="EMBL" id="OUI94615.1"/>
    </source>
</evidence>
<protein>
    <recommendedName>
        <fullName evidence="7">DUF177 domain-containing protein</fullName>
    </recommendedName>
</protein>
<proteinExistence type="predicted"/>
<accession>A0A252AW48</accession>
<dbReference type="RefSeq" id="WP_048844939.1">
    <property type="nucleotide sequence ID" value="NZ_BAMW01000007.1"/>
</dbReference>
<dbReference type="AlphaFoldDB" id="A0A252AW48"/>
<gene>
    <name evidence="1" type="ORF">Abin_007_097</name>
    <name evidence="2" type="ORF">AIN02nite_13420</name>
    <name evidence="3" type="ORF">HK17_03500</name>
</gene>
<dbReference type="EMBL" id="BAMW01000007">
    <property type="protein sequence ID" value="GAN62407.1"/>
    <property type="molecule type" value="Genomic_DNA"/>
</dbReference>
<evidence type="ECO:0000313" key="4">
    <source>
        <dbReference type="Proteomes" id="UP000032673"/>
    </source>
</evidence>
<evidence type="ECO:0000313" key="5">
    <source>
        <dbReference type="Proteomes" id="UP000194641"/>
    </source>
</evidence>
<dbReference type="EMBL" id="JOPA01000015">
    <property type="protein sequence ID" value="OUI94615.1"/>
    <property type="molecule type" value="Genomic_DNA"/>
</dbReference>
<dbReference type="EMBL" id="BJXQ01000006">
    <property type="protein sequence ID" value="GEN03317.1"/>
    <property type="molecule type" value="Genomic_DNA"/>
</dbReference>
<reference evidence="5" key="3">
    <citation type="submission" date="2014-06" db="EMBL/GenBank/DDBJ databases">
        <authorList>
            <person name="Winans N.J."/>
            <person name="Newell P.D."/>
            <person name="Douglas A.E."/>
        </authorList>
    </citation>
    <scope>NUCLEOTIDE SEQUENCE [LARGE SCALE GENOMIC DNA]</scope>
</reference>
<dbReference type="Pfam" id="PF02620">
    <property type="entry name" value="YceD"/>
    <property type="match status" value="1"/>
</dbReference>
<reference evidence="2 6" key="4">
    <citation type="submission" date="2019-07" db="EMBL/GenBank/DDBJ databases">
        <title>Whole genome shotgun sequence of Acetobacter indonesiensis NBRC 16471.</title>
        <authorList>
            <person name="Hosoyama A."/>
            <person name="Uohara A."/>
            <person name="Ohji S."/>
            <person name="Ichikawa N."/>
        </authorList>
    </citation>
    <scope>NUCLEOTIDE SEQUENCE [LARGE SCALE GENOMIC DNA]</scope>
    <source>
        <strain evidence="2 6">NBRC 16471</strain>
    </source>
</reference>
<dbReference type="Proteomes" id="UP000194641">
    <property type="component" value="Unassembled WGS sequence"/>
</dbReference>
<name>A0A252AW48_9PROT</name>
<keyword evidence="4" id="KW-1185">Reference proteome</keyword>
<dbReference type="InterPro" id="IPR003772">
    <property type="entry name" value="YceD"/>
</dbReference>
<reference evidence="1 4" key="1">
    <citation type="submission" date="2012-11" db="EMBL/GenBank/DDBJ databases">
        <title>Whole genome sequence of Acetobacter indonesiensis 5H-1.</title>
        <authorList>
            <person name="Azuma Y."/>
            <person name="Higashiura N."/>
            <person name="Hirakawa H."/>
            <person name="Matsushita K."/>
        </authorList>
    </citation>
    <scope>NUCLEOTIDE SEQUENCE [LARGE SCALE GENOMIC DNA]</scope>
    <source>
        <strain evidence="1 4">5H-1</strain>
    </source>
</reference>
<evidence type="ECO:0008006" key="7">
    <source>
        <dbReference type="Google" id="ProtNLM"/>
    </source>
</evidence>
<evidence type="ECO:0000313" key="6">
    <source>
        <dbReference type="Proteomes" id="UP000321104"/>
    </source>
</evidence>
<sequence length="184" mass="20309">MAEKPEFSRPTAVRRIGAGGLAVTVEATPEECARIAVRLGLPEVTMFRCKYQLELGRRNVVSAHGALAARFKQTCVVTLEPFEDVLAGSFAVQFVPEEHFEESAEPDLDAVDEIPYEGDSVDLGEAAVEQFALDLEPYPHAPDAQLPEGLVIDEEEAEKRTQEEARANVINPFSALERLRRKDS</sequence>
<evidence type="ECO:0000313" key="2">
    <source>
        <dbReference type="EMBL" id="GEN03317.1"/>
    </source>
</evidence>
<comment type="caution">
    <text evidence="3">The sequence shown here is derived from an EMBL/GenBank/DDBJ whole genome shotgun (WGS) entry which is preliminary data.</text>
</comment>
<evidence type="ECO:0000313" key="1">
    <source>
        <dbReference type="EMBL" id="GAN62407.1"/>
    </source>
</evidence>
<dbReference type="Proteomes" id="UP000321104">
    <property type="component" value="Unassembled WGS sequence"/>
</dbReference>
<reference evidence="3" key="2">
    <citation type="submission" date="2014-06" db="EMBL/GenBank/DDBJ databases">
        <authorList>
            <person name="Ju J."/>
            <person name="Zhang J."/>
        </authorList>
    </citation>
    <scope>NUCLEOTIDE SEQUENCE [LARGE SCALE GENOMIC DNA]</scope>
    <source>
        <strain evidence="3">DmL_051</strain>
    </source>
</reference>